<sequence length="118" mass="13366">MNLLNAQKTIRVDNPLNFSRKEIVSIPVSQLKSFLNKNKEANLRIKDANGNPLVIQWVDYDGDGQNDELLFEATVEAGKKAVYHIVADAKPRSRIPKFLLTPGWFRKGWTIMPGRMTG</sequence>
<dbReference type="Pfam" id="PF16153">
    <property type="entry name" value="DUF4861"/>
    <property type="match status" value="1"/>
</dbReference>
<dbReference type="InterPro" id="IPR013780">
    <property type="entry name" value="Glyco_hydro_b"/>
</dbReference>
<dbReference type="Gene3D" id="2.60.40.1180">
    <property type="entry name" value="Golgi alpha-mannosidase II"/>
    <property type="match status" value="1"/>
</dbReference>
<dbReference type="GO" id="GO:0030246">
    <property type="term" value="F:carbohydrate binding"/>
    <property type="evidence" value="ECO:0007669"/>
    <property type="project" value="InterPro"/>
</dbReference>
<protein>
    <submittedName>
        <fullName evidence="1">DUF4861 family protein</fullName>
    </submittedName>
</protein>
<dbReference type="Proteomes" id="UP001463665">
    <property type="component" value="Chromosome"/>
</dbReference>
<dbReference type="AlphaFoldDB" id="A0AAU6WK14"/>
<name>A0AAU6WK14_9FLAO</name>
<evidence type="ECO:0000313" key="1">
    <source>
        <dbReference type="EMBL" id="XAO72648.1"/>
    </source>
</evidence>
<proteinExistence type="predicted"/>
<dbReference type="GO" id="GO:0003824">
    <property type="term" value="F:catalytic activity"/>
    <property type="evidence" value="ECO:0007669"/>
    <property type="project" value="InterPro"/>
</dbReference>
<dbReference type="RefSeq" id="WP_345765410.1">
    <property type="nucleotide sequence ID" value="NZ_CP154834.1"/>
</dbReference>
<dbReference type="InterPro" id="IPR032342">
    <property type="entry name" value="DUF4861"/>
</dbReference>
<organism evidence="1 2">
    <name type="scientific">Chryseobacterium endophyticum</name>
    <dbReference type="NCBI Taxonomy" id="1854762"/>
    <lineage>
        <taxon>Bacteria</taxon>
        <taxon>Pseudomonadati</taxon>
        <taxon>Bacteroidota</taxon>
        <taxon>Flavobacteriia</taxon>
        <taxon>Flavobacteriales</taxon>
        <taxon>Weeksellaceae</taxon>
        <taxon>Chryseobacterium group</taxon>
        <taxon>Chryseobacterium</taxon>
    </lineage>
</organism>
<dbReference type="EMBL" id="CP154834">
    <property type="protein sequence ID" value="XAO72648.1"/>
    <property type="molecule type" value="Genomic_DNA"/>
</dbReference>
<accession>A0AAU6WK14</accession>
<keyword evidence="2" id="KW-1185">Reference proteome</keyword>
<reference evidence="1 2" key="1">
    <citation type="submission" date="2024-04" db="EMBL/GenBank/DDBJ databases">
        <title>Genome sequencing and assembly of rice foliar adapted Chryseobacterium endophyticum OsEnb-ALM-A6.</title>
        <authorList>
            <person name="Kumar S."/>
            <person name="Javed M."/>
            <person name="Chouhan V."/>
            <person name="Charishma K."/>
            <person name="Patel A."/>
            <person name="Kumar M."/>
            <person name="Sahu K.P."/>
            <person name="Kumar A."/>
        </authorList>
    </citation>
    <scope>NUCLEOTIDE SEQUENCE [LARGE SCALE GENOMIC DNA]</scope>
    <source>
        <strain evidence="1 2">OsEnb-ALM-A6</strain>
    </source>
</reference>
<evidence type="ECO:0000313" key="2">
    <source>
        <dbReference type="Proteomes" id="UP001463665"/>
    </source>
</evidence>
<dbReference type="GO" id="GO:0005975">
    <property type="term" value="P:carbohydrate metabolic process"/>
    <property type="evidence" value="ECO:0007669"/>
    <property type="project" value="InterPro"/>
</dbReference>
<gene>
    <name evidence="1" type="ORF">AAFP95_12200</name>
</gene>
<dbReference type="SUPFAM" id="SSF74650">
    <property type="entry name" value="Galactose mutarotase-like"/>
    <property type="match status" value="1"/>
</dbReference>
<dbReference type="InterPro" id="IPR011013">
    <property type="entry name" value="Gal_mutarotase_sf_dom"/>
</dbReference>